<dbReference type="InterPro" id="IPR005053">
    <property type="entry name" value="MobA_MobL"/>
</dbReference>
<feature type="region of interest" description="Disordered" evidence="3">
    <location>
        <begin position="230"/>
        <end position="269"/>
    </location>
</feature>
<feature type="compositionally biased region" description="Acidic residues" evidence="3">
    <location>
        <begin position="363"/>
        <end position="378"/>
    </location>
</feature>
<feature type="region of interest" description="Disordered" evidence="3">
    <location>
        <begin position="357"/>
        <end position="405"/>
    </location>
</feature>
<dbReference type="Proteomes" id="UP001429564">
    <property type="component" value="Unassembled WGS sequence"/>
</dbReference>
<evidence type="ECO:0000259" key="4">
    <source>
        <dbReference type="Pfam" id="PF03389"/>
    </source>
</evidence>
<name>A0ABX0W9K1_9RHOB</name>
<dbReference type="Pfam" id="PF03389">
    <property type="entry name" value="MobA_MobL"/>
    <property type="match status" value="1"/>
</dbReference>
<evidence type="ECO:0000313" key="5">
    <source>
        <dbReference type="EMBL" id="NIZ62324.1"/>
    </source>
</evidence>
<gene>
    <name evidence="5" type="ORF">DL239_15215</name>
</gene>
<evidence type="ECO:0000256" key="3">
    <source>
        <dbReference type="SAM" id="MobiDB-lite"/>
    </source>
</evidence>
<dbReference type="EMBL" id="QHLQ01000016">
    <property type="protein sequence ID" value="NIZ62324.1"/>
    <property type="molecule type" value="Genomic_DNA"/>
</dbReference>
<keyword evidence="6" id="KW-1185">Reference proteome</keyword>
<protein>
    <submittedName>
        <fullName evidence="5">Conjugal transfer protein</fullName>
    </submittedName>
</protein>
<dbReference type="Gene3D" id="3.30.930.30">
    <property type="match status" value="1"/>
</dbReference>
<organism evidence="5 6">
    <name type="scientific">Parasedimentitalea denitrificans</name>
    <dbReference type="NCBI Taxonomy" id="2211118"/>
    <lineage>
        <taxon>Bacteria</taxon>
        <taxon>Pseudomonadati</taxon>
        <taxon>Pseudomonadota</taxon>
        <taxon>Alphaproteobacteria</taxon>
        <taxon>Rhodobacterales</taxon>
        <taxon>Paracoccaceae</taxon>
        <taxon>Parasedimentitalea</taxon>
    </lineage>
</organism>
<keyword evidence="2" id="KW-0184">Conjugation</keyword>
<feature type="region of interest" description="Disordered" evidence="3">
    <location>
        <begin position="302"/>
        <end position="323"/>
    </location>
</feature>
<comment type="similarity">
    <text evidence="1">Belongs to the MobA/MobL family.</text>
</comment>
<evidence type="ECO:0000256" key="1">
    <source>
        <dbReference type="ARBA" id="ARBA00010873"/>
    </source>
</evidence>
<proteinExistence type="inferred from homology"/>
<evidence type="ECO:0000256" key="2">
    <source>
        <dbReference type="ARBA" id="ARBA00022971"/>
    </source>
</evidence>
<comment type="caution">
    <text evidence="5">The sequence shown here is derived from an EMBL/GenBank/DDBJ whole genome shotgun (WGS) entry which is preliminary data.</text>
</comment>
<dbReference type="RefSeq" id="WP_167684948.1">
    <property type="nucleotide sequence ID" value="NZ_QHLQ01000016.1"/>
</dbReference>
<accession>A0ABX0W9K1</accession>
<reference evidence="5 6" key="1">
    <citation type="submission" date="2018-05" db="EMBL/GenBank/DDBJ databases">
        <authorList>
            <person name="Zhang Y.-J."/>
        </authorList>
    </citation>
    <scope>NUCLEOTIDE SEQUENCE [LARGE SCALE GENOMIC DNA]</scope>
    <source>
        <strain evidence="5 6">CY04</strain>
    </source>
</reference>
<sequence length="405" mass="46181">MIHPASRLEVVIHSRADNRSAIKSASYTARSSYRDERLGQRFHACKIGGLLSHEIINWSGKAEALWNAAERAETRRNSRVIRELRPSLPAELPLAEQVRLVRGFSLWLRDEYGVAVQADIHAPRFLDRCEERLHNVGKLGMDQPEYMAALFDPTRTNRNFHAHILMTTRAVSPETGVFGAKTRVLDDKKTGPEEILRIRQKWEKRTNTALKRIGSPVRIDLRSYEEMAKAGDAPEGLIPQDHLGPRRAERSRRLEEEGGDTSKAGQLRTEIRGHNNELWHTWLQLRALQREKYRLDKSARITAERETERREKADAEKRRLKDARTAAEAEAAVESSSQFDSVRSPSVWELAISSVQDSLTETPCEEPGEFSSEVDLETYDPPPGRSQPEPILKPQIVRVRGPRSR</sequence>
<feature type="domain" description="MobA/MobL protein" evidence="4">
    <location>
        <begin position="19"/>
        <end position="250"/>
    </location>
</feature>
<feature type="compositionally biased region" description="Basic and acidic residues" evidence="3">
    <location>
        <begin position="243"/>
        <end position="256"/>
    </location>
</feature>
<evidence type="ECO:0000313" key="6">
    <source>
        <dbReference type="Proteomes" id="UP001429564"/>
    </source>
</evidence>